<gene>
    <name evidence="2" type="ORF">Fmac_011570</name>
</gene>
<evidence type="ECO:0000313" key="3">
    <source>
        <dbReference type="Proteomes" id="UP001603857"/>
    </source>
</evidence>
<keyword evidence="1" id="KW-1133">Transmembrane helix</keyword>
<accession>A0ABD1MMU5</accession>
<proteinExistence type="predicted"/>
<dbReference type="AlphaFoldDB" id="A0ABD1MMU5"/>
<keyword evidence="1" id="KW-0472">Membrane</keyword>
<feature type="transmembrane region" description="Helical" evidence="1">
    <location>
        <begin position="39"/>
        <end position="60"/>
    </location>
</feature>
<dbReference type="Proteomes" id="UP001603857">
    <property type="component" value="Unassembled WGS sequence"/>
</dbReference>
<organism evidence="2 3">
    <name type="scientific">Flemingia macrophylla</name>
    <dbReference type="NCBI Taxonomy" id="520843"/>
    <lineage>
        <taxon>Eukaryota</taxon>
        <taxon>Viridiplantae</taxon>
        <taxon>Streptophyta</taxon>
        <taxon>Embryophyta</taxon>
        <taxon>Tracheophyta</taxon>
        <taxon>Spermatophyta</taxon>
        <taxon>Magnoliopsida</taxon>
        <taxon>eudicotyledons</taxon>
        <taxon>Gunneridae</taxon>
        <taxon>Pentapetalae</taxon>
        <taxon>rosids</taxon>
        <taxon>fabids</taxon>
        <taxon>Fabales</taxon>
        <taxon>Fabaceae</taxon>
        <taxon>Papilionoideae</taxon>
        <taxon>50 kb inversion clade</taxon>
        <taxon>NPAAA clade</taxon>
        <taxon>indigoferoid/millettioid clade</taxon>
        <taxon>Phaseoleae</taxon>
        <taxon>Flemingia</taxon>
    </lineage>
</organism>
<name>A0ABD1MMU5_9FABA</name>
<comment type="caution">
    <text evidence="2">The sequence shown here is derived from an EMBL/GenBank/DDBJ whole genome shotgun (WGS) entry which is preliminary data.</text>
</comment>
<evidence type="ECO:0000313" key="2">
    <source>
        <dbReference type="EMBL" id="KAL2337124.1"/>
    </source>
</evidence>
<sequence>MFLYYTNPTAIIFFFFFRKTALCVGYCSNVVMPREPKSLGVKILWLWTFGTAAILVTNVMRSRIRDLETLMNAEQQQQQQDVSTADSLLVDTPTLPSDDPVMPSVVIQDTLEILPSGATLCSCIGVFDTHFGCVLSGEHADECLLWLNGRGPSKSFRQGGLQDVDWDPKSYQHMAIYNYFPST</sequence>
<keyword evidence="1" id="KW-0812">Transmembrane</keyword>
<reference evidence="2 3" key="1">
    <citation type="submission" date="2024-08" db="EMBL/GenBank/DDBJ databases">
        <title>Insights into the chromosomal genome structure of Flemingia macrophylla.</title>
        <authorList>
            <person name="Ding Y."/>
            <person name="Zhao Y."/>
            <person name="Bi W."/>
            <person name="Wu M."/>
            <person name="Zhao G."/>
            <person name="Gong Y."/>
            <person name="Li W."/>
            <person name="Zhang P."/>
        </authorList>
    </citation>
    <scope>NUCLEOTIDE SEQUENCE [LARGE SCALE GENOMIC DNA]</scope>
    <source>
        <strain evidence="2">DYQJB</strain>
        <tissue evidence="2">Leaf</tissue>
    </source>
</reference>
<keyword evidence="3" id="KW-1185">Reference proteome</keyword>
<evidence type="ECO:0000256" key="1">
    <source>
        <dbReference type="SAM" id="Phobius"/>
    </source>
</evidence>
<dbReference type="EMBL" id="JBGMDY010000004">
    <property type="protein sequence ID" value="KAL2337124.1"/>
    <property type="molecule type" value="Genomic_DNA"/>
</dbReference>
<protein>
    <submittedName>
        <fullName evidence="2">Uncharacterized protein</fullName>
    </submittedName>
</protein>